<dbReference type="Gene3D" id="3.30.750.24">
    <property type="entry name" value="STAS domain"/>
    <property type="match status" value="1"/>
</dbReference>
<feature type="domain" description="STAS" evidence="1">
    <location>
        <begin position="17"/>
        <end position="110"/>
    </location>
</feature>
<proteinExistence type="predicted"/>
<evidence type="ECO:0000313" key="2">
    <source>
        <dbReference type="EMBL" id="PPK65295.1"/>
    </source>
</evidence>
<keyword evidence="3" id="KW-1185">Reference proteome</keyword>
<comment type="caution">
    <text evidence="2">The sequence shown here is derived from an EMBL/GenBank/DDBJ whole genome shotgun (WGS) entry which is preliminary data.</text>
</comment>
<dbReference type="PROSITE" id="PS50801">
    <property type="entry name" value="STAS"/>
    <property type="match status" value="1"/>
</dbReference>
<dbReference type="SUPFAM" id="SSF52091">
    <property type="entry name" value="SpoIIaa-like"/>
    <property type="match status" value="1"/>
</dbReference>
<accession>A0A2S6GJA1</accession>
<dbReference type="AlphaFoldDB" id="A0A2S6GJA1"/>
<reference evidence="2 3" key="1">
    <citation type="submission" date="2018-02" db="EMBL/GenBank/DDBJ databases">
        <title>Genomic Encyclopedia of Archaeal and Bacterial Type Strains, Phase II (KMG-II): from individual species to whole genera.</title>
        <authorList>
            <person name="Goeker M."/>
        </authorList>
    </citation>
    <scope>NUCLEOTIDE SEQUENCE [LARGE SCALE GENOMIC DNA]</scope>
    <source>
        <strain evidence="2 3">YU 961-1</strain>
    </source>
</reference>
<name>A0A2S6GJA1_9PSEU</name>
<protein>
    <submittedName>
        <fullName evidence="2">Anti-anti-sigma factor</fullName>
    </submittedName>
</protein>
<sequence length="137" mass="14846">MAPSFARPTTPHPRRELNLSVHRGTHAVTITASGHIDLATEAPWHDHLMRACTAADDTTRVTADLTAVTFLSWASAAVLLRAHRACHRRGRAFRVLATGPVLTGLQLTRLHEEITIIPTTRPVTRAPAPAASGWLIA</sequence>
<organism evidence="2 3">
    <name type="scientific">Actinokineospora auranticolor</name>
    <dbReference type="NCBI Taxonomy" id="155976"/>
    <lineage>
        <taxon>Bacteria</taxon>
        <taxon>Bacillati</taxon>
        <taxon>Actinomycetota</taxon>
        <taxon>Actinomycetes</taxon>
        <taxon>Pseudonocardiales</taxon>
        <taxon>Pseudonocardiaceae</taxon>
        <taxon>Actinokineospora</taxon>
    </lineage>
</organism>
<dbReference type="InterPro" id="IPR002645">
    <property type="entry name" value="STAS_dom"/>
</dbReference>
<dbReference type="RefSeq" id="WP_181043714.1">
    <property type="nucleotide sequence ID" value="NZ_CP154825.1"/>
</dbReference>
<dbReference type="CDD" id="cd07043">
    <property type="entry name" value="STAS_anti-anti-sigma_factors"/>
    <property type="match status" value="1"/>
</dbReference>
<dbReference type="Proteomes" id="UP000239203">
    <property type="component" value="Unassembled WGS sequence"/>
</dbReference>
<evidence type="ECO:0000313" key="3">
    <source>
        <dbReference type="Proteomes" id="UP000239203"/>
    </source>
</evidence>
<dbReference type="InterPro" id="IPR036513">
    <property type="entry name" value="STAS_dom_sf"/>
</dbReference>
<dbReference type="Pfam" id="PF01740">
    <property type="entry name" value="STAS"/>
    <property type="match status" value="1"/>
</dbReference>
<evidence type="ECO:0000259" key="1">
    <source>
        <dbReference type="PROSITE" id="PS50801"/>
    </source>
</evidence>
<dbReference type="EMBL" id="PTIX01000015">
    <property type="protein sequence ID" value="PPK65295.1"/>
    <property type="molecule type" value="Genomic_DNA"/>
</dbReference>
<gene>
    <name evidence="2" type="ORF">CLV40_115142</name>
</gene>